<dbReference type="Pfam" id="PF00356">
    <property type="entry name" value="LacI"/>
    <property type="match status" value="1"/>
</dbReference>
<dbReference type="SUPFAM" id="SSF53822">
    <property type="entry name" value="Periplasmic binding protein-like I"/>
    <property type="match status" value="1"/>
</dbReference>
<dbReference type="OrthoDB" id="43195at2"/>
<dbReference type="PANTHER" id="PTHR30146:SF149">
    <property type="entry name" value="HTH-TYPE TRANSCRIPTIONAL REGULATOR EBGR"/>
    <property type="match status" value="1"/>
</dbReference>
<organism evidence="5">
    <name type="scientific">Staphylococcus felis</name>
    <dbReference type="NCBI Taxonomy" id="46127"/>
    <lineage>
        <taxon>Bacteria</taxon>
        <taxon>Bacillati</taxon>
        <taxon>Bacillota</taxon>
        <taxon>Bacilli</taxon>
        <taxon>Bacillales</taxon>
        <taxon>Staphylococcaceae</taxon>
        <taxon>Staphylococcus</taxon>
    </lineage>
</organism>
<feature type="domain" description="HTH lacI-type" evidence="4">
    <location>
        <begin position="2"/>
        <end position="47"/>
    </location>
</feature>
<dbReference type="InterPro" id="IPR010982">
    <property type="entry name" value="Lambda_DNA-bd_dom_sf"/>
</dbReference>
<dbReference type="Pfam" id="PF13377">
    <property type="entry name" value="Peripla_BP_3"/>
    <property type="match status" value="1"/>
</dbReference>
<evidence type="ECO:0000256" key="2">
    <source>
        <dbReference type="ARBA" id="ARBA00023125"/>
    </source>
</evidence>
<dbReference type="PANTHER" id="PTHR30146">
    <property type="entry name" value="LACI-RELATED TRANSCRIPTIONAL REPRESSOR"/>
    <property type="match status" value="1"/>
</dbReference>
<evidence type="ECO:0000313" key="5">
    <source>
        <dbReference type="EMBL" id="REH93960.1"/>
    </source>
</evidence>
<dbReference type="InterPro" id="IPR028082">
    <property type="entry name" value="Peripla_BP_I"/>
</dbReference>
<dbReference type="CDD" id="cd01544">
    <property type="entry name" value="PBP1_GalR"/>
    <property type="match status" value="1"/>
</dbReference>
<dbReference type="SUPFAM" id="SSF47413">
    <property type="entry name" value="lambda repressor-like DNA-binding domains"/>
    <property type="match status" value="1"/>
</dbReference>
<dbReference type="PROSITE" id="PS00356">
    <property type="entry name" value="HTH_LACI_1"/>
    <property type="match status" value="1"/>
</dbReference>
<protein>
    <submittedName>
        <fullName evidence="5">LacI family transcriptional regulator</fullName>
    </submittedName>
</protein>
<dbReference type="InterPro" id="IPR046335">
    <property type="entry name" value="LacI/GalR-like_sensor"/>
</dbReference>
<name>A0A3E0INQ5_9STAP</name>
<dbReference type="PROSITE" id="PS50932">
    <property type="entry name" value="HTH_LACI_2"/>
    <property type="match status" value="1"/>
</dbReference>
<comment type="caution">
    <text evidence="5">The sequence shown here is derived from an EMBL/GenBank/DDBJ whole genome shotgun (WGS) entry which is preliminary data.</text>
</comment>
<dbReference type="GO" id="GO:0003700">
    <property type="term" value="F:DNA-binding transcription factor activity"/>
    <property type="evidence" value="ECO:0007669"/>
    <property type="project" value="TreeGrafter"/>
</dbReference>
<keyword evidence="1" id="KW-0805">Transcription regulation</keyword>
<dbReference type="Gene3D" id="1.10.260.40">
    <property type="entry name" value="lambda repressor-like DNA-binding domains"/>
    <property type="match status" value="1"/>
</dbReference>
<evidence type="ECO:0000256" key="3">
    <source>
        <dbReference type="ARBA" id="ARBA00023163"/>
    </source>
</evidence>
<reference evidence="5" key="1">
    <citation type="journal article" date="2018" name="Vet. Microbiol.">
        <title>Characterisation of Staphylococcus felis isolated from cats using whole genome sequencing.</title>
        <authorList>
            <person name="Worthing K."/>
            <person name="Pang S."/>
            <person name="Trott D.J."/>
            <person name="Abraham S."/>
            <person name="Coombs G.W."/>
            <person name="Jordan D."/>
            <person name="McIntyre L."/>
            <person name="Davies M.R."/>
            <person name="Norris J."/>
        </authorList>
    </citation>
    <scope>NUCLEOTIDE SEQUENCE [LARGE SCALE GENOMIC DNA]</scope>
    <source>
        <strain evidence="5">F9</strain>
    </source>
</reference>
<keyword evidence="3" id="KW-0804">Transcription</keyword>
<dbReference type="RefSeq" id="WP_116094615.1">
    <property type="nucleotide sequence ID" value="NZ_QKXQ01000376.1"/>
</dbReference>
<evidence type="ECO:0000259" key="4">
    <source>
        <dbReference type="PROSITE" id="PS50932"/>
    </source>
</evidence>
<dbReference type="InterPro" id="IPR000843">
    <property type="entry name" value="HTH_LacI"/>
</dbReference>
<sequence length="335" mass="38800">MASIREIAKYANVSPGTVSRVLNEDPSLSVNPKTRERVRRVAQELNYNKQSRVSRQIQIVTHASKEKEMVDPYYRELRLAIEKEITQLNLTLKKTIRTDELKRLTELSQVEKAGGVIVIGPFQDEVIQKLQQYNTNIVLINQMKQPVYIDAISSDLYQAMTHLLMNLCQHGLSDVCYVGGQTKVRNIGKHHHQMIDDDRQNAYVDWCDKQHIRPHYYKTEWRRESAQDVVKKMMKRDDMPDVIIAGNDMLAVGIVQELQKNQYHVPGDVKVISFNDSEVAQYAVPMLTSVHIPIEEFGRQAVRLIQDRLKGQRQVAIHMTLETTIQYRDSFPNFE</sequence>
<dbReference type="Proteomes" id="UP000256562">
    <property type="component" value="Unassembled WGS sequence"/>
</dbReference>
<dbReference type="CDD" id="cd01392">
    <property type="entry name" value="HTH_LacI"/>
    <property type="match status" value="1"/>
</dbReference>
<gene>
    <name evidence="5" type="ORF">DOS83_08260</name>
</gene>
<dbReference type="EMBL" id="QKXQ01000376">
    <property type="protein sequence ID" value="REH93960.1"/>
    <property type="molecule type" value="Genomic_DNA"/>
</dbReference>
<proteinExistence type="predicted"/>
<dbReference type="AlphaFoldDB" id="A0A3E0INQ5"/>
<accession>A0A3E0INQ5</accession>
<dbReference type="GO" id="GO:0000976">
    <property type="term" value="F:transcription cis-regulatory region binding"/>
    <property type="evidence" value="ECO:0007669"/>
    <property type="project" value="TreeGrafter"/>
</dbReference>
<keyword evidence="2" id="KW-0238">DNA-binding</keyword>
<evidence type="ECO:0000256" key="1">
    <source>
        <dbReference type="ARBA" id="ARBA00023015"/>
    </source>
</evidence>
<dbReference type="Gene3D" id="3.40.50.2300">
    <property type="match status" value="2"/>
</dbReference>
<dbReference type="SMART" id="SM00354">
    <property type="entry name" value="HTH_LACI"/>
    <property type="match status" value="1"/>
</dbReference>